<dbReference type="InterPro" id="IPR018060">
    <property type="entry name" value="HTH_AraC"/>
</dbReference>
<feature type="domain" description="HTH araC/xylS-type" evidence="2">
    <location>
        <begin position="197"/>
        <end position="295"/>
    </location>
</feature>
<evidence type="ECO:0000313" key="4">
    <source>
        <dbReference type="Proteomes" id="UP001460202"/>
    </source>
</evidence>
<gene>
    <name evidence="3" type="ORF">WMO46_03300</name>
</gene>
<dbReference type="InterPro" id="IPR018490">
    <property type="entry name" value="cNMP-bd_dom_sf"/>
</dbReference>
<protein>
    <submittedName>
        <fullName evidence="3">AraC family transcriptional regulator</fullName>
    </submittedName>
</protein>
<keyword evidence="4" id="KW-1185">Reference proteome</keyword>
<dbReference type="RefSeq" id="WP_083871115.1">
    <property type="nucleotide sequence ID" value="NZ_JBBMFL010000003.1"/>
</dbReference>
<dbReference type="SMART" id="SM00342">
    <property type="entry name" value="HTH_ARAC"/>
    <property type="match status" value="1"/>
</dbReference>
<keyword evidence="1" id="KW-0238">DNA-binding</keyword>
<proteinExistence type="predicted"/>
<evidence type="ECO:0000313" key="3">
    <source>
        <dbReference type="EMBL" id="MEQ2543977.1"/>
    </source>
</evidence>
<dbReference type="Gene3D" id="1.10.10.60">
    <property type="entry name" value="Homeodomain-like"/>
    <property type="match status" value="1"/>
</dbReference>
<comment type="caution">
    <text evidence="3">The sequence shown here is derived from an EMBL/GenBank/DDBJ whole genome shotgun (WGS) entry which is preliminary data.</text>
</comment>
<dbReference type="PROSITE" id="PS01124">
    <property type="entry name" value="HTH_ARAC_FAMILY_2"/>
    <property type="match status" value="1"/>
</dbReference>
<dbReference type="Proteomes" id="UP001460202">
    <property type="component" value="Unassembled WGS sequence"/>
</dbReference>
<dbReference type="PANTHER" id="PTHR47504">
    <property type="entry name" value="RIGHT ORIGIN-BINDING PROTEIN"/>
    <property type="match status" value="1"/>
</dbReference>
<dbReference type="SUPFAM" id="SSF51206">
    <property type="entry name" value="cAMP-binding domain-like"/>
    <property type="match status" value="1"/>
</dbReference>
<reference evidence="3 4" key="1">
    <citation type="submission" date="2024-03" db="EMBL/GenBank/DDBJ databases">
        <title>Human intestinal bacterial collection.</title>
        <authorList>
            <person name="Pauvert C."/>
            <person name="Hitch T.C.A."/>
            <person name="Clavel T."/>
        </authorList>
    </citation>
    <scope>NUCLEOTIDE SEQUENCE [LARGE SCALE GENOMIC DNA]</scope>
    <source>
        <strain evidence="3 4">CLA-KB-H122</strain>
    </source>
</reference>
<sequence>MKQPSNAAHDACEALRTVNCPVGCAECSYDNDRFSARFSKTRLQERHWLPGAAHRSHRILFLLSGHIHVCMDSRDNHYLSGGQCIFLAKSRTATVMAQTESEVIALDFNNRIIFCHNDILAHVAVKSGGMESFSPVLEIVPELLSFLRGLEPAFDPHRLHIPCYHIVKEHELYLMMICLYGDKRLGCFFRDVLKPKDDFTLFVLSSYRQAKTVEDMAAMGHMSGRTFTRKFREAFHESYHKWRMKQKASEIEQAVRNGITSNEELMHIFDFSSYLAFYRFCQRHLNCTPAELRTKHISDR</sequence>
<evidence type="ECO:0000256" key="1">
    <source>
        <dbReference type="ARBA" id="ARBA00023125"/>
    </source>
</evidence>
<name>A0ABV1GUA8_9BACT</name>
<evidence type="ECO:0000259" key="2">
    <source>
        <dbReference type="PROSITE" id="PS01124"/>
    </source>
</evidence>
<dbReference type="Pfam" id="PF12833">
    <property type="entry name" value="HTH_18"/>
    <property type="match status" value="1"/>
</dbReference>
<dbReference type="EMBL" id="JBBMFL010000003">
    <property type="protein sequence ID" value="MEQ2543977.1"/>
    <property type="molecule type" value="Genomic_DNA"/>
</dbReference>
<dbReference type="PANTHER" id="PTHR47504:SF5">
    <property type="entry name" value="RIGHT ORIGIN-BINDING PROTEIN"/>
    <property type="match status" value="1"/>
</dbReference>
<accession>A0ABV1GUA8</accession>
<organism evidence="3 4">
    <name type="scientific">Alistipes intestinihominis</name>
    <dbReference type="NCBI Taxonomy" id="3133172"/>
    <lineage>
        <taxon>Bacteria</taxon>
        <taxon>Pseudomonadati</taxon>
        <taxon>Bacteroidota</taxon>
        <taxon>Bacteroidia</taxon>
        <taxon>Bacteroidales</taxon>
        <taxon>Rikenellaceae</taxon>
        <taxon>Alistipes</taxon>
    </lineage>
</organism>
<dbReference type="InterPro" id="IPR050959">
    <property type="entry name" value="MarA-like"/>
</dbReference>